<dbReference type="EMBL" id="RXLR01000010">
    <property type="protein sequence ID" value="TDH23664.1"/>
    <property type="molecule type" value="Genomic_DNA"/>
</dbReference>
<evidence type="ECO:0000313" key="1">
    <source>
        <dbReference type="EMBL" id="TDH23664.1"/>
    </source>
</evidence>
<dbReference type="RefSeq" id="WP_131832275.1">
    <property type="nucleotide sequence ID" value="NZ_MAFQ01000008.1"/>
</dbReference>
<protein>
    <submittedName>
        <fullName evidence="1">Uncharacterized protein</fullName>
    </submittedName>
</protein>
<accession>A0A4R5PE26</accession>
<comment type="caution">
    <text evidence="1">The sequence shown here is derived from an EMBL/GenBank/DDBJ whole genome shotgun (WGS) entry which is preliminary data.</text>
</comment>
<dbReference type="AlphaFoldDB" id="A0A4R5PE26"/>
<sequence>MSNSSDTSSPTTARRERLRTPRLFGWVASSAGGDATAFLESGGDLMLGVRVVTRRVAGVTALVLVGLGSAACDSEKDPSSVDFKDPFWSSPPLVDYTAQDYQDKVDLDSRKSGGYTWEQAVSRCFTSVVERNLAAVRVQSAIDRDDQARKLKQLPSQTVAEVPIPTPSLHAAIASDPGVSGHDLNLCFTVVYTNKSLASPR</sequence>
<name>A0A4R5PE26_9MYCO</name>
<proteinExistence type="predicted"/>
<organism evidence="1 2">
    <name type="scientific">Mycobacteroides franklinii</name>
    <dbReference type="NCBI Taxonomy" id="948102"/>
    <lineage>
        <taxon>Bacteria</taxon>
        <taxon>Bacillati</taxon>
        <taxon>Actinomycetota</taxon>
        <taxon>Actinomycetes</taxon>
        <taxon>Mycobacteriales</taxon>
        <taxon>Mycobacteriaceae</taxon>
        <taxon>Mycobacteroides</taxon>
    </lineage>
</organism>
<reference evidence="1 2" key="1">
    <citation type="journal article" date="2019" name="Sci. Rep.">
        <title>Extended insight into the Mycobacterium chelonae-abscessus complex through whole genome sequencing of Mycobacterium salmoniphilum outbreak and Mycobacterium salmoniphilum-like strains.</title>
        <authorList>
            <person name="Behra P.R.K."/>
            <person name="Das S."/>
            <person name="Pettersson B.M.F."/>
            <person name="Shirreff L."/>
            <person name="DuCote T."/>
            <person name="Jacobsson K.G."/>
            <person name="Ennis D.G."/>
            <person name="Kirsebom L.A."/>
        </authorList>
    </citation>
    <scope>NUCLEOTIDE SEQUENCE [LARGE SCALE GENOMIC DNA]</scope>
    <source>
        <strain evidence="1 2">DSM 45524</strain>
    </source>
</reference>
<gene>
    <name evidence="1" type="ORF">EJ571_05175</name>
</gene>
<dbReference type="Proteomes" id="UP000295627">
    <property type="component" value="Unassembled WGS sequence"/>
</dbReference>
<evidence type="ECO:0000313" key="2">
    <source>
        <dbReference type="Proteomes" id="UP000295627"/>
    </source>
</evidence>